<dbReference type="EMBL" id="BOPF01000004">
    <property type="protein sequence ID" value="GIJ44507.1"/>
    <property type="molecule type" value="Genomic_DNA"/>
</dbReference>
<keyword evidence="3" id="KW-1185">Reference proteome</keyword>
<keyword evidence="1" id="KW-1133">Transmembrane helix</keyword>
<evidence type="ECO:0000256" key="1">
    <source>
        <dbReference type="SAM" id="Phobius"/>
    </source>
</evidence>
<reference evidence="2" key="1">
    <citation type="submission" date="2021-01" db="EMBL/GenBank/DDBJ databases">
        <title>Whole genome shotgun sequence of Virgisporangium aliadipatigenens NBRC 105644.</title>
        <authorList>
            <person name="Komaki H."/>
            <person name="Tamura T."/>
        </authorList>
    </citation>
    <scope>NUCLEOTIDE SEQUENCE</scope>
    <source>
        <strain evidence="2">NBRC 105644</strain>
    </source>
</reference>
<organism evidence="2 3">
    <name type="scientific">Virgisporangium aliadipatigenens</name>
    <dbReference type="NCBI Taxonomy" id="741659"/>
    <lineage>
        <taxon>Bacteria</taxon>
        <taxon>Bacillati</taxon>
        <taxon>Actinomycetota</taxon>
        <taxon>Actinomycetes</taxon>
        <taxon>Micromonosporales</taxon>
        <taxon>Micromonosporaceae</taxon>
        <taxon>Virgisporangium</taxon>
    </lineage>
</organism>
<dbReference type="AlphaFoldDB" id="A0A8J3YHG3"/>
<evidence type="ECO:0000313" key="2">
    <source>
        <dbReference type="EMBL" id="GIJ44507.1"/>
    </source>
</evidence>
<keyword evidence="1" id="KW-0472">Membrane</keyword>
<name>A0A8J3YHG3_9ACTN</name>
<protein>
    <submittedName>
        <fullName evidence="2">Uncharacterized protein</fullName>
    </submittedName>
</protein>
<gene>
    <name evidence="2" type="ORF">Val02_13930</name>
</gene>
<proteinExistence type="predicted"/>
<feature type="transmembrane region" description="Helical" evidence="1">
    <location>
        <begin position="12"/>
        <end position="34"/>
    </location>
</feature>
<keyword evidence="1" id="KW-0812">Transmembrane</keyword>
<evidence type="ECO:0000313" key="3">
    <source>
        <dbReference type="Proteomes" id="UP000619260"/>
    </source>
</evidence>
<dbReference type="Proteomes" id="UP000619260">
    <property type="component" value="Unassembled WGS sequence"/>
</dbReference>
<accession>A0A8J3YHG3</accession>
<comment type="caution">
    <text evidence="2">The sequence shown here is derived from an EMBL/GenBank/DDBJ whole genome shotgun (WGS) entry which is preliminary data.</text>
</comment>
<dbReference type="RefSeq" id="WP_203898083.1">
    <property type="nucleotide sequence ID" value="NZ_BOPF01000004.1"/>
</dbReference>
<sequence length="186" mass="19812">MSATLFGDGAVRVWTVVGGVVSLLGLLISVAIVLGTADQETTSGVFVRDRSESQNDAVSSGITESSGADIAGTWKGEYRCAQGLTGLTLIIFVVDRKNARATFEFYPLPSNPSVPRGSFALKGTYFSTGISLEPDYWIHQPAGYMMLGLSLGVSRTDPPRISGDLPMGCHRLEVVKVSDETRPPPT</sequence>